<name>A0ABY7UPY2_9RHOB</name>
<organism evidence="1 2">
    <name type="scientific">Paracoccus marcusii</name>
    <dbReference type="NCBI Taxonomy" id="59779"/>
    <lineage>
        <taxon>Bacteria</taxon>
        <taxon>Pseudomonadati</taxon>
        <taxon>Pseudomonadota</taxon>
        <taxon>Alphaproteobacteria</taxon>
        <taxon>Rhodobacterales</taxon>
        <taxon>Paracoccaceae</taxon>
        <taxon>Paracoccus</taxon>
    </lineage>
</organism>
<keyword evidence="2" id="KW-1185">Reference proteome</keyword>
<gene>
    <name evidence="1" type="ORF">PRL19_10165</name>
</gene>
<evidence type="ECO:0000313" key="1">
    <source>
        <dbReference type="EMBL" id="WDA11663.1"/>
    </source>
</evidence>
<protein>
    <submittedName>
        <fullName evidence="1">Uncharacterized protein</fullName>
    </submittedName>
</protein>
<dbReference type="RefSeq" id="WP_273742870.1">
    <property type="nucleotide sequence ID" value="NZ_CP117466.1"/>
</dbReference>
<dbReference type="EMBL" id="CP117466">
    <property type="protein sequence ID" value="WDA11663.1"/>
    <property type="molecule type" value="Genomic_DNA"/>
</dbReference>
<dbReference type="Proteomes" id="UP001216899">
    <property type="component" value="Chromosome"/>
</dbReference>
<sequence>MLSYTVPAVTVAEATEYTSAAGVTPQPGVTDLIRGQRYIAARFNSRWLSEWGNNVVPEAVKHAIIEAAVIEARTPGVLSPVSTPATDKVLVGAGKLTWERVRGASGPDAYMPRSAIIDGLLAGLVRSAMGGVSFLMRA</sequence>
<accession>A0ABY7UPY2</accession>
<proteinExistence type="predicted"/>
<reference evidence="1 2" key="1">
    <citation type="submission" date="2023-02" db="EMBL/GenBank/DDBJ databases">
        <title>Whole genome sequenc of Paracoccus marcusii MBLB0836.</title>
        <authorList>
            <person name="Seo M.-J."/>
            <person name="Cho E.-S."/>
            <person name="Hwang C.Y."/>
        </authorList>
    </citation>
    <scope>NUCLEOTIDE SEQUENCE [LARGE SCALE GENOMIC DNA]</scope>
    <source>
        <strain evidence="1 2">MBLB0836</strain>
    </source>
</reference>
<evidence type="ECO:0000313" key="2">
    <source>
        <dbReference type="Proteomes" id="UP001216899"/>
    </source>
</evidence>